<dbReference type="AlphaFoldDB" id="A0AAE0FGK6"/>
<sequence length="77" mass="7897">MGLGSLLKFPVYNGGGKSPSPVAASASFVVAGTAASVAAPASKTLLMTWTGPPFSALCALFKSLRTYLHRRIEGLEA</sequence>
<name>A0AAE0FGK6_9CHLO</name>
<gene>
    <name evidence="1" type="ORF">CYMTET_31724</name>
</gene>
<dbReference type="Proteomes" id="UP001190700">
    <property type="component" value="Unassembled WGS sequence"/>
</dbReference>
<keyword evidence="2" id="KW-1185">Reference proteome</keyword>
<organism evidence="1 2">
    <name type="scientific">Cymbomonas tetramitiformis</name>
    <dbReference type="NCBI Taxonomy" id="36881"/>
    <lineage>
        <taxon>Eukaryota</taxon>
        <taxon>Viridiplantae</taxon>
        <taxon>Chlorophyta</taxon>
        <taxon>Pyramimonadophyceae</taxon>
        <taxon>Pyramimonadales</taxon>
        <taxon>Pyramimonadaceae</taxon>
        <taxon>Cymbomonas</taxon>
    </lineage>
</organism>
<evidence type="ECO:0000313" key="2">
    <source>
        <dbReference type="Proteomes" id="UP001190700"/>
    </source>
</evidence>
<protein>
    <submittedName>
        <fullName evidence="1">Uncharacterized protein</fullName>
    </submittedName>
</protein>
<accession>A0AAE0FGK6</accession>
<dbReference type="EMBL" id="LGRX02018893">
    <property type="protein sequence ID" value="KAK3259272.1"/>
    <property type="molecule type" value="Genomic_DNA"/>
</dbReference>
<evidence type="ECO:0000313" key="1">
    <source>
        <dbReference type="EMBL" id="KAK3259272.1"/>
    </source>
</evidence>
<comment type="caution">
    <text evidence="1">The sequence shown here is derived from an EMBL/GenBank/DDBJ whole genome shotgun (WGS) entry which is preliminary data.</text>
</comment>
<proteinExistence type="predicted"/>
<reference evidence="1 2" key="1">
    <citation type="journal article" date="2015" name="Genome Biol. Evol.">
        <title>Comparative Genomics of a Bacterivorous Green Alga Reveals Evolutionary Causalities and Consequences of Phago-Mixotrophic Mode of Nutrition.</title>
        <authorList>
            <person name="Burns J.A."/>
            <person name="Paasch A."/>
            <person name="Narechania A."/>
            <person name="Kim E."/>
        </authorList>
    </citation>
    <scope>NUCLEOTIDE SEQUENCE [LARGE SCALE GENOMIC DNA]</scope>
    <source>
        <strain evidence="1 2">PLY_AMNH</strain>
    </source>
</reference>